<dbReference type="InterPro" id="IPR000182">
    <property type="entry name" value="GNAT_dom"/>
</dbReference>
<evidence type="ECO:0000313" key="4">
    <source>
        <dbReference type="Proteomes" id="UP000215405"/>
    </source>
</evidence>
<dbReference type="SUPFAM" id="SSF56317">
    <property type="entry name" value="Carbon-nitrogen hydrolase"/>
    <property type="match status" value="1"/>
</dbReference>
<dbReference type="PANTHER" id="PTHR23088">
    <property type="entry name" value="NITRILASE-RELATED"/>
    <property type="match status" value="1"/>
</dbReference>
<dbReference type="Gene3D" id="3.40.630.30">
    <property type="match status" value="1"/>
</dbReference>
<dbReference type="InterPro" id="IPR016181">
    <property type="entry name" value="Acyl_CoA_acyltransferase"/>
</dbReference>
<dbReference type="PROSITE" id="PS51186">
    <property type="entry name" value="GNAT"/>
    <property type="match status" value="1"/>
</dbReference>
<sequence length="514" mass="58356">MKSTKAKLEIRNATAEDIDEIVDLSRRVYPVETPYTRGMIRGHINAFGRGQFVATYEGKVVGYAATLRVKERKAFGQHDWIQITGGGYASTHDGNGDWMYGFEVMVDPARRRLRIGKRLYDARQALCVELDLKGIAFGGRLAGYARKRKAFPDPDQYLIAVAKREAKDPTLDFQIRAGFEPERVLRLYNREDKASDGHAALMIWRNPYYDPKLDNQPVTRLDPEVVRVVSVQMEARTLKDTEEFYQAVDYFVDVASEYEGDFVVFPELFTLQLLSCEPEELAPDAAIQRLTEHTEEFTTRLRDMAVKRNINIIGGSHPTIVEDGDIHNIAYVFLRDGSVHSQEKIHPTPDERTYWNIHGGDSVEAIETDCGPIGVMICYDSEFPELARRLADQGARILFVPYNTDTRHGYWRVRYCCQARTIENQCYVVTSGMTGNLANVSNLDIQWAESGIFTPSDFPFARDGIAALASENVEQVSVADLNLNSVTWARAKGSVRNMRDRRFDLYRTIWSDGG</sequence>
<reference evidence="4" key="1">
    <citation type="journal article" date="2017" name="Int. J. Syst. Evol. Microbiol.">
        <title>Notoacmeibacter marinus gen. nov., sp. nov., isolated from the gut of a limpet and proposal of Notoacmeibacteraceae fam. nov. in the order Rhizobiales of the class Alphaproteobacteria.</title>
        <authorList>
            <person name="Huang Z."/>
            <person name="Guo F."/>
            <person name="Lai Q."/>
        </authorList>
    </citation>
    <scope>NUCLEOTIDE SEQUENCE [LARGE SCALE GENOMIC DNA]</scope>
    <source>
        <strain evidence="4">XMTR2A4</strain>
    </source>
</reference>
<dbReference type="CDD" id="cd07574">
    <property type="entry name" value="nitrilase_Rim1_like"/>
    <property type="match status" value="1"/>
</dbReference>
<dbReference type="GO" id="GO:0016747">
    <property type="term" value="F:acyltransferase activity, transferring groups other than amino-acyl groups"/>
    <property type="evidence" value="ECO:0007669"/>
    <property type="project" value="InterPro"/>
</dbReference>
<gene>
    <name evidence="3" type="ORF">B7H23_14335</name>
</gene>
<dbReference type="Pfam" id="PF00795">
    <property type="entry name" value="CN_hydrolase"/>
    <property type="match status" value="1"/>
</dbReference>
<dbReference type="RefSeq" id="WP_094078121.1">
    <property type="nucleotide sequence ID" value="NZ_NBYO01000003.1"/>
</dbReference>
<dbReference type="Gene3D" id="3.60.110.10">
    <property type="entry name" value="Carbon-nitrogen hydrolase"/>
    <property type="match status" value="1"/>
</dbReference>
<dbReference type="EMBL" id="NBYO01000003">
    <property type="protein sequence ID" value="OXS99343.1"/>
    <property type="molecule type" value="Genomic_DNA"/>
</dbReference>
<keyword evidence="3" id="KW-0378">Hydrolase</keyword>
<accession>A0A231UTW5</accession>
<name>A0A231UTW5_9HYPH</name>
<evidence type="ECO:0000259" key="2">
    <source>
        <dbReference type="PROSITE" id="PS51186"/>
    </source>
</evidence>
<keyword evidence="4" id="KW-1185">Reference proteome</keyword>
<protein>
    <submittedName>
        <fullName evidence="3">Carbon-nitrogen hydrolase</fullName>
    </submittedName>
</protein>
<dbReference type="CDD" id="cd04301">
    <property type="entry name" value="NAT_SF"/>
    <property type="match status" value="1"/>
</dbReference>
<dbReference type="PANTHER" id="PTHR23088:SF50">
    <property type="entry name" value="HYDROLASE YHCX"/>
    <property type="match status" value="1"/>
</dbReference>
<dbReference type="Pfam" id="PF00583">
    <property type="entry name" value="Acetyltransf_1"/>
    <property type="match status" value="1"/>
</dbReference>
<dbReference type="OrthoDB" id="9811121at2"/>
<feature type="domain" description="N-acetyltransferase" evidence="2">
    <location>
        <begin position="8"/>
        <end position="207"/>
    </location>
</feature>
<organism evidence="3 4">
    <name type="scientific">Notoacmeibacter marinus</name>
    <dbReference type="NCBI Taxonomy" id="1876515"/>
    <lineage>
        <taxon>Bacteria</taxon>
        <taxon>Pseudomonadati</taxon>
        <taxon>Pseudomonadota</taxon>
        <taxon>Alphaproteobacteria</taxon>
        <taxon>Hyphomicrobiales</taxon>
        <taxon>Notoacmeibacteraceae</taxon>
        <taxon>Notoacmeibacter</taxon>
    </lineage>
</organism>
<dbReference type="Proteomes" id="UP000215405">
    <property type="component" value="Unassembled WGS sequence"/>
</dbReference>
<evidence type="ECO:0000313" key="3">
    <source>
        <dbReference type="EMBL" id="OXS99343.1"/>
    </source>
</evidence>
<dbReference type="PROSITE" id="PS50263">
    <property type="entry name" value="CN_HYDROLASE"/>
    <property type="match status" value="1"/>
</dbReference>
<feature type="domain" description="CN hydrolase" evidence="1">
    <location>
        <begin position="226"/>
        <end position="483"/>
    </location>
</feature>
<dbReference type="AlphaFoldDB" id="A0A231UTW5"/>
<dbReference type="InterPro" id="IPR036526">
    <property type="entry name" value="C-N_Hydrolase_sf"/>
</dbReference>
<comment type="caution">
    <text evidence="3">The sequence shown here is derived from an EMBL/GenBank/DDBJ whole genome shotgun (WGS) entry which is preliminary data.</text>
</comment>
<proteinExistence type="predicted"/>
<evidence type="ECO:0000259" key="1">
    <source>
        <dbReference type="PROSITE" id="PS50263"/>
    </source>
</evidence>
<dbReference type="InterPro" id="IPR003010">
    <property type="entry name" value="C-N_Hydrolase"/>
</dbReference>
<dbReference type="GO" id="GO:0016787">
    <property type="term" value="F:hydrolase activity"/>
    <property type="evidence" value="ECO:0007669"/>
    <property type="project" value="UniProtKB-KW"/>
</dbReference>
<dbReference type="SUPFAM" id="SSF55729">
    <property type="entry name" value="Acyl-CoA N-acyltransferases (Nat)"/>
    <property type="match status" value="1"/>
</dbReference>